<dbReference type="EMBL" id="JBEXAC010000002">
    <property type="protein sequence ID" value="MET7000287.1"/>
    <property type="molecule type" value="Genomic_DNA"/>
</dbReference>
<evidence type="ECO:0000313" key="1">
    <source>
        <dbReference type="EMBL" id="MET7000287.1"/>
    </source>
</evidence>
<name>A0ABV2TB75_9BACT</name>
<comment type="caution">
    <text evidence="1">The sequence shown here is derived from an EMBL/GenBank/DDBJ whole genome shotgun (WGS) entry which is preliminary data.</text>
</comment>
<gene>
    <name evidence="1" type="ORF">ABR189_23040</name>
</gene>
<reference evidence="1 2" key="1">
    <citation type="submission" date="2024-06" db="EMBL/GenBank/DDBJ databases">
        <title>Chitinophaga defluvii sp. nov., isolated from municipal sewage.</title>
        <authorList>
            <person name="Zhang L."/>
        </authorList>
    </citation>
    <scope>NUCLEOTIDE SEQUENCE [LARGE SCALE GENOMIC DNA]</scope>
    <source>
        <strain evidence="1 2">H8</strain>
    </source>
</reference>
<organism evidence="1 2">
    <name type="scientific">Chitinophaga defluvii</name>
    <dbReference type="NCBI Taxonomy" id="3163343"/>
    <lineage>
        <taxon>Bacteria</taxon>
        <taxon>Pseudomonadati</taxon>
        <taxon>Bacteroidota</taxon>
        <taxon>Chitinophagia</taxon>
        <taxon>Chitinophagales</taxon>
        <taxon>Chitinophagaceae</taxon>
        <taxon>Chitinophaga</taxon>
    </lineage>
</organism>
<sequence length="89" mass="10461">MHTIEKPLLFSDLHMRMRELSQNFKGFVQSECNMTTTRYYFLVRNPEYCSAEELEIITKVAIDLSEDLQALLKRYPTPSIGNRSVNEEE</sequence>
<accession>A0ABV2TB75</accession>
<protein>
    <recommendedName>
        <fullName evidence="3">HEPN domain-containing protein</fullName>
    </recommendedName>
</protein>
<proteinExistence type="predicted"/>
<dbReference type="Proteomes" id="UP001549749">
    <property type="component" value="Unassembled WGS sequence"/>
</dbReference>
<keyword evidence="2" id="KW-1185">Reference proteome</keyword>
<dbReference type="RefSeq" id="WP_354662847.1">
    <property type="nucleotide sequence ID" value="NZ_JBEXAC010000002.1"/>
</dbReference>
<evidence type="ECO:0008006" key="3">
    <source>
        <dbReference type="Google" id="ProtNLM"/>
    </source>
</evidence>
<evidence type="ECO:0000313" key="2">
    <source>
        <dbReference type="Proteomes" id="UP001549749"/>
    </source>
</evidence>